<evidence type="ECO:0000256" key="3">
    <source>
        <dbReference type="ARBA" id="ARBA00022603"/>
    </source>
</evidence>
<reference evidence="8 9" key="1">
    <citation type="journal article" date="2016" name="Nat. Commun.">
        <title>Thousands of microbial genomes shed light on interconnected biogeochemical processes in an aquifer system.</title>
        <authorList>
            <person name="Anantharaman K."/>
            <person name="Brown C.T."/>
            <person name="Hug L.A."/>
            <person name="Sharon I."/>
            <person name="Castelle C.J."/>
            <person name="Probst A.J."/>
            <person name="Thomas B.C."/>
            <person name="Singh A."/>
            <person name="Wilkins M.J."/>
            <person name="Karaoz U."/>
            <person name="Brodie E.L."/>
            <person name="Williams K.H."/>
            <person name="Hubbard S.S."/>
            <person name="Banfield J.F."/>
        </authorList>
    </citation>
    <scope>NUCLEOTIDE SEQUENCE [LARGE SCALE GENOMIC DNA]</scope>
</reference>
<keyword evidence="3 6" id="KW-0489">Methyltransferase</keyword>
<dbReference type="NCBIfam" id="TIGR00096">
    <property type="entry name" value="16S rRNA (cytidine(1402)-2'-O)-methyltransferase"/>
    <property type="match status" value="1"/>
</dbReference>
<dbReference type="FunFam" id="3.40.1010.10:FF:000007">
    <property type="entry name" value="Ribosomal RNA small subunit methyltransferase I"/>
    <property type="match status" value="1"/>
</dbReference>
<sequence length="227" mass="24866">MGTLYVVATPIGNMEDITLRAVRVLKEADVILAEDTRSAARLLARLKIAGKTVWRYDEHSHERMLSRILDGLRNGQSFALTTDAGTPGISDPGARLVRAAVELEDVRITPIPGPSALTAVLSVAGFSADRFVFLGFPPHKKGRSAFFKDVASRDEIVVLFESPHRIEKTLAELGGACSLDRRLLLAREITKLHEEIIRGTIAEVTARIKTTTIKGEFVLIVGPCRKK</sequence>
<keyword evidence="1 6" id="KW-0963">Cytoplasm</keyword>
<dbReference type="Proteomes" id="UP000176598">
    <property type="component" value="Unassembled WGS sequence"/>
</dbReference>
<dbReference type="HAMAP" id="MF_01877">
    <property type="entry name" value="16SrRNA_methyltr_I"/>
    <property type="match status" value="1"/>
</dbReference>
<evidence type="ECO:0000256" key="6">
    <source>
        <dbReference type="HAMAP-Rule" id="MF_01877"/>
    </source>
</evidence>
<feature type="domain" description="Tetrapyrrole methylase" evidence="7">
    <location>
        <begin position="3"/>
        <end position="204"/>
    </location>
</feature>
<evidence type="ECO:0000256" key="5">
    <source>
        <dbReference type="ARBA" id="ARBA00022691"/>
    </source>
</evidence>
<dbReference type="GO" id="GO:0070677">
    <property type="term" value="F:rRNA (cytosine-2'-O-)-methyltransferase activity"/>
    <property type="evidence" value="ECO:0007669"/>
    <property type="project" value="UniProtKB-UniRule"/>
</dbReference>
<evidence type="ECO:0000313" key="8">
    <source>
        <dbReference type="EMBL" id="OGL77717.1"/>
    </source>
</evidence>
<name>A0A1F7UJ20_9BACT</name>
<comment type="function">
    <text evidence="6">Catalyzes the 2'-O-methylation of the ribose of cytidine 1402 (C1402) in 16S rRNA.</text>
</comment>
<dbReference type="PIRSF" id="PIRSF005917">
    <property type="entry name" value="MTase_YraL"/>
    <property type="match status" value="1"/>
</dbReference>
<keyword evidence="5 6" id="KW-0949">S-adenosyl-L-methionine</keyword>
<dbReference type="EC" id="2.1.1.198" evidence="6"/>
<keyword evidence="4 6" id="KW-0808">Transferase</keyword>
<accession>A0A1F7UJ20</accession>
<gene>
    <name evidence="6" type="primary">rsmI</name>
    <name evidence="8" type="ORF">A3F28_01975</name>
</gene>
<evidence type="ECO:0000259" key="7">
    <source>
        <dbReference type="Pfam" id="PF00590"/>
    </source>
</evidence>
<dbReference type="PANTHER" id="PTHR46111">
    <property type="entry name" value="RIBOSOMAL RNA SMALL SUBUNIT METHYLTRANSFERASE I"/>
    <property type="match status" value="1"/>
</dbReference>
<dbReference type="Pfam" id="PF00590">
    <property type="entry name" value="TP_methylase"/>
    <property type="match status" value="1"/>
</dbReference>
<evidence type="ECO:0000256" key="4">
    <source>
        <dbReference type="ARBA" id="ARBA00022679"/>
    </source>
</evidence>
<dbReference type="EMBL" id="MGEG01000057">
    <property type="protein sequence ID" value="OGL77717.1"/>
    <property type="molecule type" value="Genomic_DNA"/>
</dbReference>
<dbReference type="GO" id="GO:0005737">
    <property type="term" value="C:cytoplasm"/>
    <property type="evidence" value="ECO:0007669"/>
    <property type="project" value="UniProtKB-SubCell"/>
</dbReference>
<dbReference type="InterPro" id="IPR014777">
    <property type="entry name" value="4pyrrole_Mease_sub1"/>
</dbReference>
<proteinExistence type="inferred from homology"/>
<dbReference type="Gene3D" id="3.30.950.10">
    <property type="entry name" value="Methyltransferase, Cobalt-precorrin-4 Transmethylase, Domain 2"/>
    <property type="match status" value="1"/>
</dbReference>
<evidence type="ECO:0000313" key="9">
    <source>
        <dbReference type="Proteomes" id="UP000176598"/>
    </source>
</evidence>
<comment type="caution">
    <text evidence="8">The sequence shown here is derived from an EMBL/GenBank/DDBJ whole genome shotgun (WGS) entry which is preliminary data.</text>
</comment>
<organism evidence="8 9">
    <name type="scientific">Candidatus Uhrbacteria bacterium RIFCSPHIGHO2_12_FULL_57_11</name>
    <dbReference type="NCBI Taxonomy" id="1802398"/>
    <lineage>
        <taxon>Bacteria</taxon>
        <taxon>Candidatus Uhriibacteriota</taxon>
    </lineage>
</organism>
<protein>
    <recommendedName>
        <fullName evidence="6">Ribosomal RNA small subunit methyltransferase I</fullName>
        <ecNumber evidence="6">2.1.1.198</ecNumber>
    </recommendedName>
    <alternativeName>
        <fullName evidence="6">16S rRNA 2'-O-ribose C1402 methyltransferase</fullName>
    </alternativeName>
    <alternativeName>
        <fullName evidence="6">rRNA (cytidine-2'-O-)-methyltransferase RsmI</fullName>
    </alternativeName>
</protein>
<dbReference type="AlphaFoldDB" id="A0A1F7UJ20"/>
<dbReference type="Gene3D" id="3.40.1010.10">
    <property type="entry name" value="Cobalt-precorrin-4 Transmethylase, Domain 1"/>
    <property type="match status" value="1"/>
</dbReference>
<dbReference type="FunFam" id="3.30.950.10:FF:000002">
    <property type="entry name" value="Ribosomal RNA small subunit methyltransferase I"/>
    <property type="match status" value="1"/>
</dbReference>
<evidence type="ECO:0000256" key="2">
    <source>
        <dbReference type="ARBA" id="ARBA00022552"/>
    </source>
</evidence>
<dbReference type="InterPro" id="IPR000878">
    <property type="entry name" value="4pyrrol_Mease"/>
</dbReference>
<dbReference type="CDD" id="cd11648">
    <property type="entry name" value="RsmI"/>
    <property type="match status" value="1"/>
</dbReference>
<dbReference type="InterPro" id="IPR035996">
    <property type="entry name" value="4pyrrol_Methylase_sf"/>
</dbReference>
<comment type="similarity">
    <text evidence="6">Belongs to the methyltransferase superfamily. RsmI family.</text>
</comment>
<keyword evidence="2 6" id="KW-0698">rRNA processing</keyword>
<dbReference type="SUPFAM" id="SSF53790">
    <property type="entry name" value="Tetrapyrrole methylase"/>
    <property type="match status" value="1"/>
</dbReference>
<dbReference type="PANTHER" id="PTHR46111:SF1">
    <property type="entry name" value="RIBOSOMAL RNA SMALL SUBUNIT METHYLTRANSFERASE I"/>
    <property type="match status" value="1"/>
</dbReference>
<comment type="subcellular location">
    <subcellularLocation>
        <location evidence="6">Cytoplasm</location>
    </subcellularLocation>
</comment>
<dbReference type="InterPro" id="IPR008189">
    <property type="entry name" value="rRNA_ssu_MeTfrase_I"/>
</dbReference>
<evidence type="ECO:0000256" key="1">
    <source>
        <dbReference type="ARBA" id="ARBA00022490"/>
    </source>
</evidence>
<dbReference type="InterPro" id="IPR014776">
    <property type="entry name" value="4pyrrole_Mease_sub2"/>
</dbReference>
<comment type="catalytic activity">
    <reaction evidence="6">
        <text>cytidine(1402) in 16S rRNA + S-adenosyl-L-methionine = 2'-O-methylcytidine(1402) in 16S rRNA + S-adenosyl-L-homocysteine + H(+)</text>
        <dbReference type="Rhea" id="RHEA:42924"/>
        <dbReference type="Rhea" id="RHEA-COMP:10285"/>
        <dbReference type="Rhea" id="RHEA-COMP:10286"/>
        <dbReference type="ChEBI" id="CHEBI:15378"/>
        <dbReference type="ChEBI" id="CHEBI:57856"/>
        <dbReference type="ChEBI" id="CHEBI:59789"/>
        <dbReference type="ChEBI" id="CHEBI:74495"/>
        <dbReference type="ChEBI" id="CHEBI:82748"/>
        <dbReference type="EC" id="2.1.1.198"/>
    </reaction>
</comment>